<gene>
    <name evidence="2" type="ORF">LITE_LOCUS44253</name>
</gene>
<dbReference type="Proteomes" id="UP001154282">
    <property type="component" value="Unassembled WGS sequence"/>
</dbReference>
<reference evidence="2" key="1">
    <citation type="submission" date="2022-08" db="EMBL/GenBank/DDBJ databases">
        <authorList>
            <person name="Gutierrez-Valencia J."/>
        </authorList>
    </citation>
    <scope>NUCLEOTIDE SEQUENCE</scope>
</reference>
<accession>A0AAV0QST4</accession>
<proteinExistence type="predicted"/>
<keyword evidence="3" id="KW-1185">Reference proteome</keyword>
<dbReference type="AlphaFoldDB" id="A0AAV0QST4"/>
<feature type="compositionally biased region" description="Gly residues" evidence="1">
    <location>
        <begin position="1"/>
        <end position="10"/>
    </location>
</feature>
<feature type="compositionally biased region" description="Basic and acidic residues" evidence="1">
    <location>
        <begin position="11"/>
        <end position="27"/>
    </location>
</feature>
<comment type="caution">
    <text evidence="2">The sequence shown here is derived from an EMBL/GenBank/DDBJ whole genome shotgun (WGS) entry which is preliminary data.</text>
</comment>
<organism evidence="2 3">
    <name type="scientific">Linum tenue</name>
    <dbReference type="NCBI Taxonomy" id="586396"/>
    <lineage>
        <taxon>Eukaryota</taxon>
        <taxon>Viridiplantae</taxon>
        <taxon>Streptophyta</taxon>
        <taxon>Embryophyta</taxon>
        <taxon>Tracheophyta</taxon>
        <taxon>Spermatophyta</taxon>
        <taxon>Magnoliopsida</taxon>
        <taxon>eudicotyledons</taxon>
        <taxon>Gunneridae</taxon>
        <taxon>Pentapetalae</taxon>
        <taxon>rosids</taxon>
        <taxon>fabids</taxon>
        <taxon>Malpighiales</taxon>
        <taxon>Linaceae</taxon>
        <taxon>Linum</taxon>
    </lineage>
</organism>
<dbReference type="EMBL" id="CAMGYJ010000010">
    <property type="protein sequence ID" value="CAI0547152.1"/>
    <property type="molecule type" value="Genomic_DNA"/>
</dbReference>
<evidence type="ECO:0000256" key="1">
    <source>
        <dbReference type="SAM" id="MobiDB-lite"/>
    </source>
</evidence>
<evidence type="ECO:0000313" key="3">
    <source>
        <dbReference type="Proteomes" id="UP001154282"/>
    </source>
</evidence>
<sequence length="139" mass="15038">MQPGDRAGGAGDRDGGDGVPDVRRVQDHGAVVDGELYLPDEGRGGGAGADGASRRAQDVCERDGELGNCLDMERERERVSGREIFPTNIVAGEEFPGDSVNFVMFVDIFCNVCMLCYFVMFVGFFCNVCTLCYFCAPCL</sequence>
<evidence type="ECO:0000313" key="2">
    <source>
        <dbReference type="EMBL" id="CAI0547152.1"/>
    </source>
</evidence>
<name>A0AAV0QST4_9ROSI</name>
<protein>
    <submittedName>
        <fullName evidence="2">Uncharacterized protein</fullName>
    </submittedName>
</protein>
<feature type="region of interest" description="Disordered" evidence="1">
    <location>
        <begin position="1"/>
        <end position="56"/>
    </location>
</feature>